<evidence type="ECO:0000259" key="3">
    <source>
        <dbReference type="SMART" id="SM00903"/>
    </source>
</evidence>
<dbReference type="InterPro" id="IPR002563">
    <property type="entry name" value="Flavin_Rdtase-like_dom"/>
</dbReference>
<dbReference type="Gene3D" id="2.30.110.10">
    <property type="entry name" value="Electron Transport, Fmn-binding Protein, Chain A"/>
    <property type="match status" value="1"/>
</dbReference>
<organism evidence="4 5">
    <name type="scientific">Goodfellowiella coeruleoviolacea</name>
    <dbReference type="NCBI Taxonomy" id="334858"/>
    <lineage>
        <taxon>Bacteria</taxon>
        <taxon>Bacillati</taxon>
        <taxon>Actinomycetota</taxon>
        <taxon>Actinomycetes</taxon>
        <taxon>Pseudonocardiales</taxon>
        <taxon>Pseudonocardiaceae</taxon>
        <taxon>Goodfellowiella</taxon>
    </lineage>
</organism>
<dbReference type="EMBL" id="JAMTCK010000014">
    <property type="protein sequence ID" value="MCP2168611.1"/>
    <property type="molecule type" value="Genomic_DNA"/>
</dbReference>
<evidence type="ECO:0000256" key="1">
    <source>
        <dbReference type="ARBA" id="ARBA00008898"/>
    </source>
</evidence>
<comment type="caution">
    <text evidence="4">The sequence shown here is derived from an EMBL/GenBank/DDBJ whole genome shotgun (WGS) entry which is preliminary data.</text>
</comment>
<feature type="domain" description="Flavin reductase like" evidence="3">
    <location>
        <begin position="20"/>
        <end position="163"/>
    </location>
</feature>
<dbReference type="InterPro" id="IPR012349">
    <property type="entry name" value="Split_barrel_FMN-bd"/>
</dbReference>
<dbReference type="PANTHER" id="PTHR30466">
    <property type="entry name" value="FLAVIN REDUCTASE"/>
    <property type="match status" value="1"/>
</dbReference>
<dbReference type="RefSeq" id="WP_253776647.1">
    <property type="nucleotide sequence ID" value="NZ_JAMTCK010000014.1"/>
</dbReference>
<dbReference type="GO" id="GO:0010181">
    <property type="term" value="F:FMN binding"/>
    <property type="evidence" value="ECO:0007669"/>
    <property type="project" value="InterPro"/>
</dbReference>
<dbReference type="Pfam" id="PF01613">
    <property type="entry name" value="Flavin_Reduct"/>
    <property type="match status" value="1"/>
</dbReference>
<name>A0AAE3GI49_9PSEU</name>
<proteinExistence type="inferred from homology"/>
<evidence type="ECO:0000256" key="2">
    <source>
        <dbReference type="ARBA" id="ARBA00023002"/>
    </source>
</evidence>
<dbReference type="PANTHER" id="PTHR30466:SF11">
    <property type="entry name" value="FLAVIN-DEPENDENT MONOOXYGENASE, REDUCTASE SUBUNIT HSAB"/>
    <property type="match status" value="1"/>
</dbReference>
<protein>
    <submittedName>
        <fullName evidence="4">NADH-FMN oxidoreductase RutF, flavin reductase (DIM6/NTAB) family</fullName>
    </submittedName>
</protein>
<dbReference type="GO" id="GO:0042602">
    <property type="term" value="F:riboflavin reductase (NADPH) activity"/>
    <property type="evidence" value="ECO:0007669"/>
    <property type="project" value="TreeGrafter"/>
</dbReference>
<gene>
    <name evidence="4" type="ORF">LX83_005489</name>
</gene>
<reference evidence="4" key="1">
    <citation type="submission" date="2022-06" db="EMBL/GenBank/DDBJ databases">
        <title>Genomic Encyclopedia of Archaeal and Bacterial Type Strains, Phase II (KMG-II): from individual species to whole genera.</title>
        <authorList>
            <person name="Goeker M."/>
        </authorList>
    </citation>
    <scope>NUCLEOTIDE SEQUENCE</scope>
    <source>
        <strain evidence="4">DSM 43935</strain>
    </source>
</reference>
<keyword evidence="2" id="KW-0560">Oxidoreductase</keyword>
<comment type="similarity">
    <text evidence="1">Belongs to the non-flavoprotein flavin reductase family.</text>
</comment>
<dbReference type="InterPro" id="IPR050268">
    <property type="entry name" value="NADH-dep_flavin_reductase"/>
</dbReference>
<evidence type="ECO:0000313" key="4">
    <source>
        <dbReference type="EMBL" id="MCP2168611.1"/>
    </source>
</evidence>
<evidence type="ECO:0000313" key="5">
    <source>
        <dbReference type="Proteomes" id="UP001206128"/>
    </source>
</evidence>
<dbReference type="Proteomes" id="UP001206128">
    <property type="component" value="Unassembled WGS sequence"/>
</dbReference>
<keyword evidence="5" id="KW-1185">Reference proteome</keyword>
<dbReference type="SMART" id="SM00903">
    <property type="entry name" value="Flavin_Reduct"/>
    <property type="match status" value="1"/>
</dbReference>
<accession>A0AAE3GI49</accession>
<dbReference type="SUPFAM" id="SSF50475">
    <property type="entry name" value="FMN-binding split barrel"/>
    <property type="match status" value="1"/>
</dbReference>
<sequence length="166" mass="17997">MVRYRQAGPPVAERALRQAFAQFPSGVTAIAALVDSAALGIAVSSFTSVSLEPPLASICVMENSWTWARLRTADRIGVSVLGAEHAELARRLGRATANRFTPAEWRLTDRGAIRVVGAPAWLECSLEQEIPAGDHVLALLRVEHVETRAGVRPLVYHASGFHHLAR</sequence>
<dbReference type="AlphaFoldDB" id="A0AAE3GI49"/>